<dbReference type="UniPathway" id="UPA00035">
    <property type="reaction ID" value="UER00043"/>
</dbReference>
<evidence type="ECO:0000256" key="5">
    <source>
        <dbReference type="ARBA" id="ARBA00022793"/>
    </source>
</evidence>
<dbReference type="HAMAP" id="MF_00134_B">
    <property type="entry name" value="IGPS_B"/>
    <property type="match status" value="1"/>
</dbReference>
<dbReference type="InterPro" id="IPR013785">
    <property type="entry name" value="Aldolase_TIM"/>
</dbReference>
<accession>A0A6G7EN46</accession>
<proteinExistence type="inferred from homology"/>
<dbReference type="HAMAP" id="MF_00134_A">
    <property type="entry name" value="IGPS_A"/>
    <property type="match status" value="1"/>
</dbReference>
<dbReference type="InterPro" id="IPR013798">
    <property type="entry name" value="Indole-3-glycerol_P_synth_dom"/>
</dbReference>
<gene>
    <name evidence="9 11" type="primary">trpC</name>
    <name evidence="11" type="ORF">SD607_00052</name>
</gene>
<organism evidence="11">
    <name type="scientific">Macrococcoides canis</name>
    <dbReference type="NCBI Taxonomy" id="1855823"/>
    <lineage>
        <taxon>Bacteria</taxon>
        <taxon>Bacillati</taxon>
        <taxon>Bacillota</taxon>
        <taxon>Bacilli</taxon>
        <taxon>Bacillales</taxon>
        <taxon>Staphylococcaceae</taxon>
        <taxon>Macrococcoides</taxon>
    </lineage>
</organism>
<dbReference type="FunFam" id="3.20.20.70:FF:000024">
    <property type="entry name" value="Indole-3-glycerol phosphate synthase"/>
    <property type="match status" value="1"/>
</dbReference>
<evidence type="ECO:0000256" key="6">
    <source>
        <dbReference type="ARBA" id="ARBA00022822"/>
    </source>
</evidence>
<dbReference type="RefSeq" id="WP_164941536.1">
    <property type="nucleotide sequence ID" value="NZ_CP047361.1"/>
</dbReference>
<sequence>MTILNEIVTYKKTLLNNQYYQKEMEQLEMKDVSYKTSLVNALQSSKLAIIAELKSKSPTVSDIPERDMLTQLKTYTEKGAAAISILTDEKYFGGSYRRLNALALETDLPILCKDFVIDKIQIDLAKLAGASIILLIVNILDDAQLKELYHYAYDNGLEVLVEVHDHHELERAHQLNAKIIGINNRDLKTFITNVERTNEVLTPKDNTYYITESGIKTRTDLEKVIHSGIDGALIGEALMRNPSILPNLRLEKQNVY</sequence>
<evidence type="ECO:0000256" key="7">
    <source>
        <dbReference type="ARBA" id="ARBA00023141"/>
    </source>
</evidence>
<keyword evidence="8 9" id="KW-0456">Lyase</keyword>
<dbReference type="PANTHER" id="PTHR22854:SF2">
    <property type="entry name" value="INDOLE-3-GLYCEROL-PHOSPHATE SYNTHASE"/>
    <property type="match status" value="1"/>
</dbReference>
<reference evidence="11" key="1">
    <citation type="journal article" date="2020" name="Antimicrob. Agents Chemother.">
        <title>The novel macrolide resistance genes mef(D), msr(F) and msr(H) are present on resistance islands in Macrococcus canis, Macrococcus caseolyticus and Staphylococcus aureus.</title>
        <authorList>
            <person name="Schwendener S."/>
            <person name="Dona V."/>
            <person name="Perreten V."/>
        </authorList>
    </citation>
    <scope>NUCLEOTIDE SEQUENCE</scope>
    <source>
        <strain evidence="11">SD607</strain>
    </source>
</reference>
<keyword evidence="4 9" id="KW-0028">Amino-acid biosynthesis</keyword>
<dbReference type="EMBL" id="MN728682">
    <property type="protein sequence ID" value="QHW12404.1"/>
    <property type="molecule type" value="Genomic_DNA"/>
</dbReference>
<evidence type="ECO:0000256" key="2">
    <source>
        <dbReference type="ARBA" id="ARBA00004696"/>
    </source>
</evidence>
<dbReference type="InterPro" id="IPR045186">
    <property type="entry name" value="Indole-3-glycerol_P_synth"/>
</dbReference>
<comment type="similarity">
    <text evidence="3 9">Belongs to the TrpC family.</text>
</comment>
<keyword evidence="7 9" id="KW-0057">Aromatic amino acid biosynthesis</keyword>
<feature type="domain" description="Indole-3-glycerol phosphate synthase" evidence="10">
    <location>
        <begin position="4"/>
        <end position="243"/>
    </location>
</feature>
<keyword evidence="5 9" id="KW-0210">Decarboxylase</keyword>
<name>A0A6G7EN46_9STAP</name>
<dbReference type="PROSITE" id="PS00614">
    <property type="entry name" value="IGPS"/>
    <property type="match status" value="1"/>
</dbReference>
<evidence type="ECO:0000256" key="1">
    <source>
        <dbReference type="ARBA" id="ARBA00001633"/>
    </source>
</evidence>
<keyword evidence="6 9" id="KW-0822">Tryptophan biosynthesis</keyword>
<evidence type="ECO:0000259" key="10">
    <source>
        <dbReference type="Pfam" id="PF00218"/>
    </source>
</evidence>
<dbReference type="InterPro" id="IPR011060">
    <property type="entry name" value="RibuloseP-bd_barrel"/>
</dbReference>
<dbReference type="GO" id="GO:0000162">
    <property type="term" value="P:L-tryptophan biosynthetic process"/>
    <property type="evidence" value="ECO:0007669"/>
    <property type="project" value="UniProtKB-UniRule"/>
</dbReference>
<evidence type="ECO:0000256" key="4">
    <source>
        <dbReference type="ARBA" id="ARBA00022605"/>
    </source>
</evidence>
<dbReference type="Pfam" id="PF00218">
    <property type="entry name" value="IGPS"/>
    <property type="match status" value="1"/>
</dbReference>
<evidence type="ECO:0000313" key="11">
    <source>
        <dbReference type="EMBL" id="QHW12404.1"/>
    </source>
</evidence>
<dbReference type="SUPFAM" id="SSF51366">
    <property type="entry name" value="Ribulose-phoshate binding barrel"/>
    <property type="match status" value="1"/>
</dbReference>
<dbReference type="CDD" id="cd00331">
    <property type="entry name" value="IGPS"/>
    <property type="match status" value="1"/>
</dbReference>
<protein>
    <recommendedName>
        <fullName evidence="9">Indole-3-glycerol phosphate synthase</fullName>
        <shortName evidence="9">IGPS</shortName>
        <ecNumber evidence="9">4.1.1.48</ecNumber>
    </recommendedName>
</protein>
<dbReference type="NCBIfam" id="NF001371">
    <property type="entry name" value="PRK00278.1-3"/>
    <property type="match status" value="1"/>
</dbReference>
<comment type="pathway">
    <text evidence="2 9">Amino-acid biosynthesis; L-tryptophan biosynthesis; L-tryptophan from chorismate: step 4/5.</text>
</comment>
<evidence type="ECO:0000256" key="8">
    <source>
        <dbReference type="ARBA" id="ARBA00023239"/>
    </source>
</evidence>
<comment type="catalytic activity">
    <reaction evidence="1 9">
        <text>1-(2-carboxyphenylamino)-1-deoxy-D-ribulose 5-phosphate + H(+) = (1S,2R)-1-C-(indol-3-yl)glycerol 3-phosphate + CO2 + H2O</text>
        <dbReference type="Rhea" id="RHEA:23476"/>
        <dbReference type="ChEBI" id="CHEBI:15377"/>
        <dbReference type="ChEBI" id="CHEBI:15378"/>
        <dbReference type="ChEBI" id="CHEBI:16526"/>
        <dbReference type="ChEBI" id="CHEBI:58613"/>
        <dbReference type="ChEBI" id="CHEBI:58866"/>
        <dbReference type="EC" id="4.1.1.48"/>
    </reaction>
</comment>
<dbReference type="AlphaFoldDB" id="A0A6G7EN46"/>
<evidence type="ECO:0000256" key="9">
    <source>
        <dbReference type="HAMAP-Rule" id="MF_00134"/>
    </source>
</evidence>
<evidence type="ECO:0000256" key="3">
    <source>
        <dbReference type="ARBA" id="ARBA00008737"/>
    </source>
</evidence>
<dbReference type="GO" id="GO:0004640">
    <property type="term" value="F:phosphoribosylanthranilate isomerase activity"/>
    <property type="evidence" value="ECO:0007669"/>
    <property type="project" value="TreeGrafter"/>
</dbReference>
<dbReference type="Gene3D" id="3.20.20.70">
    <property type="entry name" value="Aldolase class I"/>
    <property type="match status" value="1"/>
</dbReference>
<dbReference type="InterPro" id="IPR001468">
    <property type="entry name" value="Indole-3-GlycerolPSynthase_CS"/>
</dbReference>
<dbReference type="PANTHER" id="PTHR22854">
    <property type="entry name" value="TRYPTOPHAN BIOSYNTHESIS PROTEIN"/>
    <property type="match status" value="1"/>
</dbReference>
<dbReference type="EC" id="4.1.1.48" evidence="9"/>
<dbReference type="GO" id="GO:0004425">
    <property type="term" value="F:indole-3-glycerol-phosphate synthase activity"/>
    <property type="evidence" value="ECO:0007669"/>
    <property type="project" value="UniProtKB-UniRule"/>
</dbReference>